<organism evidence="1 2">
    <name type="scientific">Trichoplusia ni</name>
    <name type="common">Cabbage looper</name>
    <dbReference type="NCBI Taxonomy" id="7111"/>
    <lineage>
        <taxon>Eukaryota</taxon>
        <taxon>Metazoa</taxon>
        <taxon>Ecdysozoa</taxon>
        <taxon>Arthropoda</taxon>
        <taxon>Hexapoda</taxon>
        <taxon>Insecta</taxon>
        <taxon>Pterygota</taxon>
        <taxon>Neoptera</taxon>
        <taxon>Endopterygota</taxon>
        <taxon>Lepidoptera</taxon>
        <taxon>Glossata</taxon>
        <taxon>Ditrysia</taxon>
        <taxon>Noctuoidea</taxon>
        <taxon>Noctuidae</taxon>
        <taxon>Plusiinae</taxon>
        <taxon>Trichoplusia</taxon>
    </lineage>
</organism>
<dbReference type="RefSeq" id="XP_026730789.1">
    <property type="nucleotide sequence ID" value="XM_026874988.1"/>
</dbReference>
<evidence type="ECO:0000313" key="1">
    <source>
        <dbReference type="Proteomes" id="UP000322000"/>
    </source>
</evidence>
<dbReference type="AlphaFoldDB" id="A0A7E5VR78"/>
<dbReference type="Proteomes" id="UP000322000">
    <property type="component" value="Chromosome 7"/>
</dbReference>
<name>A0A7E5VR78_TRINI</name>
<dbReference type="KEGG" id="tnl:113495967"/>
<proteinExistence type="predicted"/>
<sequence>MSDSEVNMGQIEIMVEYMERNGDLSIFQEGNVKDELENLQKWIDLTDTLNVESNGAPKTLNGWKQCWLSLKMNAISKLQRTIKKKGRHTKPTDIDKRIMSMIEKKPMKINRKRKLIECREQVGDIEEVVSDEEVVKDDASKKHAEDSQEAILGRDEVIVAREEVAEGLENVAEAREEVIVVREEVAEGLENVADSREEVAMGQEEVPELRNEVPEGQNEDLMDQREVVNERDNDIHDRDEIKKGWNELETERNNFDRVVPDCSCEERYKFLSELQLAMIPYSDLSRTTNMGANFEYSTNSTPLHRRSKRKRHDREHLVEIAAQFLEFEKKKAILHHGRELLYMQQEQARLGVFETLSKTLQTCSAAISKCIDGILHFIK</sequence>
<evidence type="ECO:0000313" key="2">
    <source>
        <dbReference type="RefSeq" id="XP_026730789.1"/>
    </source>
</evidence>
<keyword evidence="1" id="KW-1185">Reference proteome</keyword>
<accession>A0A7E5VR78</accession>
<reference evidence="2" key="1">
    <citation type="submission" date="2025-08" db="UniProtKB">
        <authorList>
            <consortium name="RefSeq"/>
        </authorList>
    </citation>
    <scope>IDENTIFICATION</scope>
</reference>
<dbReference type="InParanoid" id="A0A7E5VR78"/>
<gene>
    <name evidence="2" type="primary">LOC113495967</name>
</gene>
<dbReference type="OrthoDB" id="8053018at2759"/>
<protein>
    <submittedName>
        <fullName evidence="2">Thioredoxin domain-containing protein 2-like isoform X1</fullName>
    </submittedName>
</protein>
<dbReference type="GeneID" id="113495967"/>